<comment type="caution">
    <text evidence="3">The sequence shown here is derived from an EMBL/GenBank/DDBJ whole genome shotgun (WGS) entry which is preliminary data.</text>
</comment>
<dbReference type="AlphaFoldDB" id="A0A8S1CX67"/>
<evidence type="ECO:0000313" key="3">
    <source>
        <dbReference type="EMBL" id="CAB3372654.1"/>
    </source>
</evidence>
<feature type="compositionally biased region" description="Basic and acidic residues" evidence="2">
    <location>
        <begin position="523"/>
        <end position="532"/>
    </location>
</feature>
<protein>
    <recommendedName>
        <fullName evidence="5">SAM-dependent MTase RsmB/NOP-type domain-containing protein</fullName>
    </recommendedName>
</protein>
<dbReference type="InterPro" id="IPR042620">
    <property type="entry name" value="NSUN7"/>
</dbReference>
<evidence type="ECO:0008006" key="5">
    <source>
        <dbReference type="Google" id="ProtNLM"/>
    </source>
</evidence>
<dbReference type="OrthoDB" id="6817893at2759"/>
<dbReference type="PANTHER" id="PTHR14663:SF2">
    <property type="entry name" value="METHYLTRANSFERASE NSUN7-RELATED"/>
    <property type="match status" value="1"/>
</dbReference>
<evidence type="ECO:0000256" key="2">
    <source>
        <dbReference type="SAM" id="MobiDB-lite"/>
    </source>
</evidence>
<keyword evidence="4" id="KW-1185">Reference proteome</keyword>
<organism evidence="3 4">
    <name type="scientific">Cloeon dipterum</name>
    <dbReference type="NCBI Taxonomy" id="197152"/>
    <lineage>
        <taxon>Eukaryota</taxon>
        <taxon>Metazoa</taxon>
        <taxon>Ecdysozoa</taxon>
        <taxon>Arthropoda</taxon>
        <taxon>Hexapoda</taxon>
        <taxon>Insecta</taxon>
        <taxon>Pterygota</taxon>
        <taxon>Palaeoptera</taxon>
        <taxon>Ephemeroptera</taxon>
        <taxon>Pisciforma</taxon>
        <taxon>Baetidae</taxon>
        <taxon>Cloeon</taxon>
    </lineage>
</organism>
<gene>
    <name evidence="3" type="ORF">CLODIP_2_CD04414</name>
</gene>
<sequence length="789" mass="88675">MSTSVAPCAPGSEFSSPDTLAKRKAPSDRTWRLKNYYLLLERQRTKLVHVGDELEKSNYTNDFAAVSLGVATKEAIGPIKFAEQTSGGDDEACDMGTLVKAGCLLAREKMDVSFRHEEEQRQVLALAYDAFRYRSVFNQALQDTNFFTIFPQLCGESMLVHLLLCRLYQRRFYCRESHCPADLRDLWQRARMAEVEEALWSVRVKLAAALARLRIKSHALRLEQLLPKSLRDRKDCRDEHLIPTTIWINTCKIRRDDALSLLEESGFVIDGPSEEVKSLRTDKRCPGLLHHHPSLRANFAQSQLVQEGLLVLQGRAFCLGPATFCYVLDDFALTGTVIQSHAHSPRTSAYLATQLASCTSNRPLIVFGAGDKKREYENYLHSVGISNVYIRSEKFAELSPDSDILDGAVALLANPPNSLSAVQDPVDLACSSGRNLQLLEDMALAAEDSSEEAKERQELLEEEQRATVRLALSAPQLQVVVFESHSVLPQETRQLLIDEIESANEAAREKAAISSGPLARSHSIGEDSVFDKDGDDSSVVNEPLTARSGCSTTVPATDLFEIAPLQPKKQHEVNNEDDEVDPCPSFEEDGCFLALLKRQEITRLDAQYMIQIAESRGLFGGRHKKHSPYTQRKQHKKKSDTVLRDIMMRNKNKQKEAECGERVSQPTIASLLRRTCSRSSSPDRSDVITCTDCPRRAKASEPPPDLYARYIFNRRQDARRWWSEAARRVLALLRTSNPHALPRFRLVRTPVPGPGATWRAPYPLSVHSLEFHDESQISDEYDTDHSDSV</sequence>
<proteinExistence type="predicted"/>
<dbReference type="PANTHER" id="PTHR14663">
    <property type="entry name" value="METHYLTRANSFERASE NSUN7-RELATED"/>
    <property type="match status" value="1"/>
</dbReference>
<evidence type="ECO:0000256" key="1">
    <source>
        <dbReference type="SAM" id="Coils"/>
    </source>
</evidence>
<evidence type="ECO:0000313" key="4">
    <source>
        <dbReference type="Proteomes" id="UP000494165"/>
    </source>
</evidence>
<feature type="region of interest" description="Disordered" evidence="2">
    <location>
        <begin position="511"/>
        <end position="543"/>
    </location>
</feature>
<dbReference type="InterPro" id="IPR029063">
    <property type="entry name" value="SAM-dependent_MTases_sf"/>
</dbReference>
<feature type="region of interest" description="Disordered" evidence="2">
    <location>
        <begin position="1"/>
        <end position="21"/>
    </location>
</feature>
<dbReference type="Gene3D" id="3.40.50.150">
    <property type="entry name" value="Vaccinia Virus protein VP39"/>
    <property type="match status" value="1"/>
</dbReference>
<accession>A0A8S1CX67</accession>
<reference evidence="3 4" key="1">
    <citation type="submission" date="2020-04" db="EMBL/GenBank/DDBJ databases">
        <authorList>
            <person name="Alioto T."/>
            <person name="Alioto T."/>
            <person name="Gomez Garrido J."/>
        </authorList>
    </citation>
    <scope>NUCLEOTIDE SEQUENCE [LARGE SCALE GENOMIC DNA]</scope>
</reference>
<feature type="coiled-coil region" evidence="1">
    <location>
        <begin position="436"/>
        <end position="466"/>
    </location>
</feature>
<dbReference type="EMBL" id="CADEPI010000075">
    <property type="protein sequence ID" value="CAB3372654.1"/>
    <property type="molecule type" value="Genomic_DNA"/>
</dbReference>
<dbReference type="Proteomes" id="UP000494165">
    <property type="component" value="Unassembled WGS sequence"/>
</dbReference>
<name>A0A8S1CX67_9INSE</name>
<keyword evidence="1" id="KW-0175">Coiled coil</keyword>